<dbReference type="Pfam" id="PF09335">
    <property type="entry name" value="VTT_dom"/>
    <property type="match status" value="1"/>
</dbReference>
<evidence type="ECO:0000313" key="9">
    <source>
        <dbReference type="EMBL" id="KJF18876.1"/>
    </source>
</evidence>
<evidence type="ECO:0000256" key="1">
    <source>
        <dbReference type="ARBA" id="ARBA00004651"/>
    </source>
</evidence>
<evidence type="ECO:0000256" key="7">
    <source>
        <dbReference type="SAM" id="Phobius"/>
    </source>
</evidence>
<gene>
    <name evidence="9" type="primary">yqjA</name>
    <name evidence="9" type="ORF">AXFE_02830</name>
</gene>
<keyword evidence="3" id="KW-1003">Cell membrane</keyword>
<sequence length="166" mass="17964">MPFAGALAGLGKLNIVMVILAGTFGNLIGSYIAWIIGRTGGRALVLRAGRYVRIKEEDLHKAERWFARRGDSAVLIGRILPVVRTFISLPAGAAEMPPVRFGLFTFIGALPWCAALAGLGYGVGSNWTQFSSYVKYAGYLIAVILVVIIARFFIARFRSSGNQIAK</sequence>
<keyword evidence="5 7" id="KW-1133">Transmembrane helix</keyword>
<comment type="caution">
    <text evidence="9">The sequence shown here is derived from an EMBL/GenBank/DDBJ whole genome shotgun (WGS) entry which is preliminary data.</text>
</comment>
<dbReference type="GO" id="GO:0005886">
    <property type="term" value="C:plasma membrane"/>
    <property type="evidence" value="ECO:0007669"/>
    <property type="project" value="UniProtKB-SubCell"/>
</dbReference>
<dbReference type="Proteomes" id="UP000032360">
    <property type="component" value="Unassembled WGS sequence"/>
</dbReference>
<evidence type="ECO:0000259" key="8">
    <source>
        <dbReference type="Pfam" id="PF09335"/>
    </source>
</evidence>
<feature type="transmembrane region" description="Helical" evidence="7">
    <location>
        <begin position="101"/>
        <end position="124"/>
    </location>
</feature>
<organism evidence="9 10">
    <name type="scientific">Acidithrix ferrooxidans</name>
    <dbReference type="NCBI Taxonomy" id="1280514"/>
    <lineage>
        <taxon>Bacteria</taxon>
        <taxon>Bacillati</taxon>
        <taxon>Actinomycetota</taxon>
        <taxon>Acidimicrobiia</taxon>
        <taxon>Acidimicrobiales</taxon>
        <taxon>Acidimicrobiaceae</taxon>
        <taxon>Acidithrix</taxon>
    </lineage>
</organism>
<dbReference type="AlphaFoldDB" id="A0A0D8HP41"/>
<evidence type="ECO:0000256" key="2">
    <source>
        <dbReference type="ARBA" id="ARBA00010792"/>
    </source>
</evidence>
<name>A0A0D8HP41_9ACTN</name>
<comment type="subcellular location">
    <subcellularLocation>
        <location evidence="1">Cell membrane</location>
        <topology evidence="1">Multi-pass membrane protein</topology>
    </subcellularLocation>
</comment>
<reference evidence="9 10" key="1">
    <citation type="submission" date="2015-01" db="EMBL/GenBank/DDBJ databases">
        <title>Draft genome of the acidophilic iron oxidizer Acidithrix ferrooxidans strain Py-F3.</title>
        <authorList>
            <person name="Poehlein A."/>
            <person name="Eisen S."/>
            <person name="Schloemann M."/>
            <person name="Johnson B.D."/>
            <person name="Daniel R."/>
            <person name="Muehling M."/>
        </authorList>
    </citation>
    <scope>NUCLEOTIDE SEQUENCE [LARGE SCALE GENOMIC DNA]</scope>
    <source>
        <strain evidence="9 10">Py-F3</strain>
    </source>
</reference>
<feature type="transmembrane region" description="Helical" evidence="7">
    <location>
        <begin position="136"/>
        <end position="154"/>
    </location>
</feature>
<evidence type="ECO:0000256" key="3">
    <source>
        <dbReference type="ARBA" id="ARBA00022475"/>
    </source>
</evidence>
<comment type="similarity">
    <text evidence="2">Belongs to the DedA family.</text>
</comment>
<evidence type="ECO:0000256" key="5">
    <source>
        <dbReference type="ARBA" id="ARBA00022989"/>
    </source>
</evidence>
<evidence type="ECO:0000256" key="4">
    <source>
        <dbReference type="ARBA" id="ARBA00022692"/>
    </source>
</evidence>
<evidence type="ECO:0000256" key="6">
    <source>
        <dbReference type="ARBA" id="ARBA00023136"/>
    </source>
</evidence>
<dbReference type="EMBL" id="JXYS01000004">
    <property type="protein sequence ID" value="KJF18876.1"/>
    <property type="molecule type" value="Genomic_DNA"/>
</dbReference>
<keyword evidence="4 7" id="KW-0812">Transmembrane</keyword>
<dbReference type="PANTHER" id="PTHR42709:SF6">
    <property type="entry name" value="UNDECAPRENYL PHOSPHATE TRANSPORTER A"/>
    <property type="match status" value="1"/>
</dbReference>
<dbReference type="PANTHER" id="PTHR42709">
    <property type="entry name" value="ALKALINE PHOSPHATASE LIKE PROTEIN"/>
    <property type="match status" value="1"/>
</dbReference>
<accession>A0A0D8HP41</accession>
<proteinExistence type="inferred from homology"/>
<dbReference type="STRING" id="1280514.AXFE_02830"/>
<dbReference type="InterPro" id="IPR032816">
    <property type="entry name" value="VTT_dom"/>
</dbReference>
<dbReference type="InterPro" id="IPR051311">
    <property type="entry name" value="DedA_domain"/>
</dbReference>
<feature type="domain" description="VTT" evidence="8">
    <location>
        <begin position="6"/>
        <end position="121"/>
    </location>
</feature>
<keyword evidence="6 7" id="KW-0472">Membrane</keyword>
<keyword evidence="10" id="KW-1185">Reference proteome</keyword>
<protein>
    <submittedName>
        <fullName evidence="9">Inner membrane protein YqjA</fullName>
    </submittedName>
</protein>
<evidence type="ECO:0000313" key="10">
    <source>
        <dbReference type="Proteomes" id="UP000032360"/>
    </source>
</evidence>
<feature type="transmembrane region" description="Helical" evidence="7">
    <location>
        <begin position="15"/>
        <end position="37"/>
    </location>
</feature>